<dbReference type="AlphaFoldDB" id="A0A2S8J1K7"/>
<dbReference type="Gene3D" id="1.10.20.10">
    <property type="entry name" value="Histone, subunit A"/>
    <property type="match status" value="1"/>
</dbReference>
<dbReference type="EMBL" id="PUIO01000038">
    <property type="protein sequence ID" value="PQP20863.1"/>
    <property type="molecule type" value="Genomic_DNA"/>
</dbReference>
<sequence length="49" mass="5247">MDTESLFPDLVGGLAVTPARTFTVTAPGLTRTGPAHWEAVRILTTDLHL</sequence>
<reference evidence="2" key="1">
    <citation type="submission" date="2018-02" db="EMBL/GenBank/DDBJ databases">
        <title>Draft genome sequencing of Rhodococcus opacus KU647198.</title>
        <authorList>
            <person name="Zheng B.-X."/>
        </authorList>
    </citation>
    <scope>NUCLEOTIDE SEQUENCE [LARGE SCALE GENOMIC DNA]</scope>
    <source>
        <strain evidence="2">04-OD7</strain>
    </source>
</reference>
<dbReference type="InterPro" id="IPR009072">
    <property type="entry name" value="Histone-fold"/>
</dbReference>
<dbReference type="GO" id="GO:0046982">
    <property type="term" value="F:protein heterodimerization activity"/>
    <property type="evidence" value="ECO:0007669"/>
    <property type="project" value="InterPro"/>
</dbReference>
<dbReference type="RefSeq" id="WP_105419167.1">
    <property type="nucleotide sequence ID" value="NZ_PUIO01000038.1"/>
</dbReference>
<comment type="caution">
    <text evidence="1">The sequence shown here is derived from an EMBL/GenBank/DDBJ whole genome shotgun (WGS) entry which is preliminary data.</text>
</comment>
<dbReference type="InterPro" id="IPR015207">
    <property type="entry name" value="DUF1931"/>
</dbReference>
<organism evidence="1 2">
    <name type="scientific">Rhodococcus opacus</name>
    <name type="common">Nocardia opaca</name>
    <dbReference type="NCBI Taxonomy" id="37919"/>
    <lineage>
        <taxon>Bacteria</taxon>
        <taxon>Bacillati</taxon>
        <taxon>Actinomycetota</taxon>
        <taxon>Actinomycetes</taxon>
        <taxon>Mycobacteriales</taxon>
        <taxon>Nocardiaceae</taxon>
        <taxon>Rhodococcus</taxon>
    </lineage>
</organism>
<dbReference type="Pfam" id="PF09123">
    <property type="entry name" value="DUF1931"/>
    <property type="match status" value="1"/>
</dbReference>
<protein>
    <submittedName>
        <fullName evidence="1">Uncharacterized protein</fullName>
    </submittedName>
</protein>
<accession>A0A2S8J1K7</accession>
<name>A0A2S8J1K7_RHOOP</name>
<proteinExistence type="predicted"/>
<gene>
    <name evidence="1" type="ORF">C5613_27220</name>
</gene>
<dbReference type="SUPFAM" id="SSF47113">
    <property type="entry name" value="Histone-fold"/>
    <property type="match status" value="1"/>
</dbReference>
<evidence type="ECO:0000313" key="1">
    <source>
        <dbReference type="EMBL" id="PQP20863.1"/>
    </source>
</evidence>
<evidence type="ECO:0000313" key="2">
    <source>
        <dbReference type="Proteomes" id="UP000239290"/>
    </source>
</evidence>
<dbReference type="Proteomes" id="UP000239290">
    <property type="component" value="Unassembled WGS sequence"/>
</dbReference>